<dbReference type="EMBL" id="FOGG01000007">
    <property type="protein sequence ID" value="SER30808.1"/>
    <property type="molecule type" value="Genomic_DNA"/>
</dbReference>
<organism evidence="2 3">
    <name type="scientific">Pedobacter rhizosphaerae</name>
    <dbReference type="NCBI Taxonomy" id="390241"/>
    <lineage>
        <taxon>Bacteria</taxon>
        <taxon>Pseudomonadati</taxon>
        <taxon>Bacteroidota</taxon>
        <taxon>Sphingobacteriia</taxon>
        <taxon>Sphingobacteriales</taxon>
        <taxon>Sphingobacteriaceae</taxon>
        <taxon>Pedobacter</taxon>
    </lineage>
</organism>
<dbReference type="OrthoDB" id="915634at2"/>
<evidence type="ECO:0000313" key="2">
    <source>
        <dbReference type="EMBL" id="SER30808.1"/>
    </source>
</evidence>
<proteinExistence type="predicted"/>
<reference evidence="2 3" key="1">
    <citation type="submission" date="2016-10" db="EMBL/GenBank/DDBJ databases">
        <authorList>
            <person name="de Groot N.N."/>
        </authorList>
    </citation>
    <scope>NUCLEOTIDE SEQUENCE [LARGE SCALE GENOMIC DNA]</scope>
    <source>
        <strain evidence="2 3">DSM 18610</strain>
    </source>
</reference>
<dbReference type="STRING" id="390241.SAMN04488023_10736"/>
<dbReference type="Proteomes" id="UP000199572">
    <property type="component" value="Unassembled WGS sequence"/>
</dbReference>
<evidence type="ECO:0000259" key="1">
    <source>
        <dbReference type="Pfam" id="PF03432"/>
    </source>
</evidence>
<gene>
    <name evidence="2" type="ORF">SAMN04488023_10736</name>
</gene>
<name>A0A1H9N4K7_9SPHI</name>
<feature type="domain" description="MobA/VirD2-like nuclease" evidence="1">
    <location>
        <begin position="47"/>
        <end position="138"/>
    </location>
</feature>
<sequence>MVNPVVRILKGRRGFPAIGYNMDKVDAGQATLLCSRNLGVLSALGKISTKDLINFFGAFVQHAHRGWSHQLHAIISLKGHDHHYRQLQSTAEQWLKGMGYQRQPYLIFLHRDTANMHLHLVSTSVRLRNKKIANVFSFIRGSAVLNQISGVNIRQQFFSELMILMEYRIDSLDEFRKIILHKGYKNFRSRDLLIIRKYGQNILELDYPQLEQRFKALLSDFHTPNSLIAKIEYFLLEYDASPRPIYTKQAGNWKKEIAGYRSQFADRLLSEEGIEVCYHTKKGNIFSYSVIDHVGKRILAGERLIPLERLLHSPKPSIGFAQEGKSR</sequence>
<dbReference type="RefSeq" id="WP_139180142.1">
    <property type="nucleotide sequence ID" value="NZ_FOGG01000007.1"/>
</dbReference>
<protein>
    <submittedName>
        <fullName evidence="2">Relaxase/Mobilisation nuclease domain-containing protein</fullName>
    </submittedName>
</protein>
<accession>A0A1H9N4K7</accession>
<dbReference type="Pfam" id="PF03432">
    <property type="entry name" value="Relaxase"/>
    <property type="match status" value="1"/>
</dbReference>
<dbReference type="AlphaFoldDB" id="A0A1H9N4K7"/>
<dbReference type="InterPro" id="IPR005094">
    <property type="entry name" value="Endonuclease_MobA/VirD2"/>
</dbReference>
<keyword evidence="3" id="KW-1185">Reference proteome</keyword>
<evidence type="ECO:0000313" key="3">
    <source>
        <dbReference type="Proteomes" id="UP000199572"/>
    </source>
</evidence>